<dbReference type="GO" id="GO:0033148">
    <property type="term" value="P:positive regulation of intracellular estrogen receptor signaling pathway"/>
    <property type="evidence" value="ECO:0007669"/>
    <property type="project" value="TreeGrafter"/>
</dbReference>
<dbReference type="PANTHER" id="PTHR28467:SF1">
    <property type="entry name" value="PAXIP1-ASSOCIATED GLUTAMATE-RICH PROTEIN 1"/>
    <property type="match status" value="1"/>
</dbReference>
<gene>
    <name evidence="1" type="ORF">LSAA_12581</name>
</gene>
<dbReference type="Proteomes" id="UP000675881">
    <property type="component" value="Chromosome 6"/>
</dbReference>
<dbReference type="GO" id="GO:0044666">
    <property type="term" value="C:MLL3/4 complex"/>
    <property type="evidence" value="ECO:0007669"/>
    <property type="project" value="TreeGrafter"/>
</dbReference>
<accession>A0A7R8CZC9</accession>
<dbReference type="AlphaFoldDB" id="A0A7R8CZC9"/>
<dbReference type="InterPro" id="IPR028213">
    <property type="entry name" value="PA1"/>
</dbReference>
<keyword evidence="2" id="KW-1185">Reference proteome</keyword>
<dbReference type="GO" id="GO:0030331">
    <property type="term" value="F:nuclear estrogen receptor binding"/>
    <property type="evidence" value="ECO:0007669"/>
    <property type="project" value="TreeGrafter"/>
</dbReference>
<dbReference type="EMBL" id="HG994585">
    <property type="protein sequence ID" value="CAF2975347.1"/>
    <property type="molecule type" value="Genomic_DNA"/>
</dbReference>
<dbReference type="GO" id="GO:1902808">
    <property type="term" value="P:positive regulation of cell cycle G1/S phase transition"/>
    <property type="evidence" value="ECO:0007669"/>
    <property type="project" value="TreeGrafter"/>
</dbReference>
<organism evidence="1 2">
    <name type="scientific">Lepeophtheirus salmonis</name>
    <name type="common">Salmon louse</name>
    <name type="synonym">Caligus salmonis</name>
    <dbReference type="NCBI Taxonomy" id="72036"/>
    <lineage>
        <taxon>Eukaryota</taxon>
        <taxon>Metazoa</taxon>
        <taxon>Ecdysozoa</taxon>
        <taxon>Arthropoda</taxon>
        <taxon>Crustacea</taxon>
        <taxon>Multicrustacea</taxon>
        <taxon>Hexanauplia</taxon>
        <taxon>Copepoda</taxon>
        <taxon>Siphonostomatoida</taxon>
        <taxon>Caligidae</taxon>
        <taxon>Lepeophtheirus</taxon>
    </lineage>
</organism>
<evidence type="ECO:0000313" key="2">
    <source>
        <dbReference type="Proteomes" id="UP000675881"/>
    </source>
</evidence>
<dbReference type="OrthoDB" id="18718at2759"/>
<proteinExistence type="predicted"/>
<sequence>MKPQGSLVFNDMMSEESWFESHSDEEVYQTTGCSKGKLYWTPQVDHILSSWEIFSKKGHLDLQWKIPEKRPPSDDEEVDEESLRKNIIKEEKAVVAQREAAAAHNKAMADYDFGIEGDEEVATPTKPFGGQNRELKGSARKMKTSYNAVLSKMQRHRKMDSKP</sequence>
<reference evidence="1" key="1">
    <citation type="submission" date="2021-02" db="EMBL/GenBank/DDBJ databases">
        <authorList>
            <person name="Bekaert M."/>
        </authorList>
    </citation>
    <scope>NUCLEOTIDE SEQUENCE</scope>
    <source>
        <strain evidence="1">IoA-00</strain>
    </source>
</reference>
<dbReference type="PANTHER" id="PTHR28467">
    <property type="entry name" value="PAXIP1-ASSOCIATED GLUTAMATE-RICH PROTEIN 1"/>
    <property type="match status" value="1"/>
</dbReference>
<dbReference type="Pfam" id="PF15364">
    <property type="entry name" value="PAXIP1_C"/>
    <property type="match status" value="1"/>
</dbReference>
<protein>
    <submittedName>
        <fullName evidence="1">(salmon louse) hypothetical protein</fullName>
    </submittedName>
</protein>
<evidence type="ECO:0000313" key="1">
    <source>
        <dbReference type="EMBL" id="CAF2975347.1"/>
    </source>
</evidence>
<name>A0A7R8CZC9_LEPSM</name>